<proteinExistence type="predicted"/>
<comment type="caution">
    <text evidence="2">The sequence shown here is derived from an EMBL/GenBank/DDBJ whole genome shotgun (WGS) entry which is preliminary data.</text>
</comment>
<evidence type="ECO:0000313" key="3">
    <source>
        <dbReference type="Proteomes" id="UP000030652"/>
    </source>
</evidence>
<dbReference type="AlphaFoldDB" id="A0A0B0EP27"/>
<evidence type="ECO:0000313" key="2">
    <source>
        <dbReference type="EMBL" id="KHE92365.1"/>
    </source>
</evidence>
<evidence type="ECO:0008006" key="4">
    <source>
        <dbReference type="Google" id="ProtNLM"/>
    </source>
</evidence>
<dbReference type="EMBL" id="JRYO01000135">
    <property type="protein sequence ID" value="KHE92365.1"/>
    <property type="molecule type" value="Genomic_DNA"/>
</dbReference>
<gene>
    <name evidence="2" type="ORF">SCABRO_01924</name>
</gene>
<keyword evidence="1" id="KW-0732">Signal</keyword>
<evidence type="ECO:0000256" key="1">
    <source>
        <dbReference type="SAM" id="SignalP"/>
    </source>
</evidence>
<protein>
    <recommendedName>
        <fullName evidence="4">EF-hand domain-containing protein</fullName>
    </recommendedName>
</protein>
<name>A0A0B0EP27_9BACT</name>
<reference evidence="2 3" key="1">
    <citation type="submission" date="2014-10" db="EMBL/GenBank/DDBJ databases">
        <title>Draft genome of anammox bacterium scalindua brodae, obtained using differential coverage binning of sequence data from two enrichment reactors.</title>
        <authorList>
            <person name="Speth D.R."/>
            <person name="Russ L."/>
            <person name="Kartal B."/>
            <person name="Op den Camp H.J."/>
            <person name="Dutilh B.E."/>
            <person name="Jetten M.S."/>
        </authorList>
    </citation>
    <scope>NUCLEOTIDE SEQUENCE [LARGE SCALE GENOMIC DNA]</scope>
    <source>
        <strain evidence="2">RU1</strain>
    </source>
</reference>
<feature type="signal peptide" evidence="1">
    <location>
        <begin position="1"/>
        <end position="28"/>
    </location>
</feature>
<dbReference type="Proteomes" id="UP000030652">
    <property type="component" value="Unassembled WGS sequence"/>
</dbReference>
<organism evidence="2 3">
    <name type="scientific">Candidatus Scalindua brodae</name>
    <dbReference type="NCBI Taxonomy" id="237368"/>
    <lineage>
        <taxon>Bacteria</taxon>
        <taxon>Pseudomonadati</taxon>
        <taxon>Planctomycetota</taxon>
        <taxon>Candidatus Brocadiia</taxon>
        <taxon>Candidatus Brocadiales</taxon>
        <taxon>Candidatus Scalinduaceae</taxon>
        <taxon>Candidatus Scalindua</taxon>
    </lineage>
</organism>
<feature type="chain" id="PRO_5002074572" description="EF-hand domain-containing protein" evidence="1">
    <location>
        <begin position="29"/>
        <end position="211"/>
    </location>
</feature>
<accession>A0A0B0EP27</accession>
<sequence>MNKVGFNKILFFSMLCIGLLVGAKSVTADSVRADVNATYVPGFNRYCFQITNDDQNEPDPKYHTEHIASVTVKFISKDATAADHRFRGNVTGPNLWDSQVTIRGKEQQVVWTFGGYYGAGSKTKFTVEKPDATIKPGDRSDIFSFIINGDIIVTDVETGYQESPGFFRSHSKISYPFGEELLTNDNDTDFLRDKDGDGIVDMYDDNPDSTE</sequence>